<reference evidence="1" key="1">
    <citation type="journal article" date="2020" name="Nature">
        <title>Giant virus diversity and host interactions through global metagenomics.</title>
        <authorList>
            <person name="Schulz F."/>
            <person name="Roux S."/>
            <person name="Paez-Espino D."/>
            <person name="Jungbluth S."/>
            <person name="Walsh D.A."/>
            <person name="Denef V.J."/>
            <person name="McMahon K.D."/>
            <person name="Konstantinidis K.T."/>
            <person name="Eloe-Fadrosh E.A."/>
            <person name="Kyrpides N.C."/>
            <person name="Woyke T."/>
        </authorList>
    </citation>
    <scope>NUCLEOTIDE SEQUENCE</scope>
    <source>
        <strain evidence="1">GVMAG-M-3300020192-26</strain>
    </source>
</reference>
<organism evidence="1">
    <name type="scientific">viral metagenome</name>
    <dbReference type="NCBI Taxonomy" id="1070528"/>
    <lineage>
        <taxon>unclassified sequences</taxon>
        <taxon>metagenomes</taxon>
        <taxon>organismal metagenomes</taxon>
    </lineage>
</organism>
<evidence type="ECO:0000313" key="1">
    <source>
        <dbReference type="EMBL" id="QHT01274.1"/>
    </source>
</evidence>
<proteinExistence type="predicted"/>
<dbReference type="AlphaFoldDB" id="A0A6C0CCJ8"/>
<dbReference type="EMBL" id="MN739367">
    <property type="protein sequence ID" value="QHT01274.1"/>
    <property type="molecule type" value="Genomic_DNA"/>
</dbReference>
<sequence>MNDVIDIVINYFKGFDMVTINRLFTELLSDRALYDDSCNSCLTKLINMGATINTESYPRIIASPKHMFWNYIFNYGFDFIVR</sequence>
<protein>
    <submittedName>
        <fullName evidence="1">Uncharacterized protein</fullName>
    </submittedName>
</protein>
<name>A0A6C0CCJ8_9ZZZZ</name>
<accession>A0A6C0CCJ8</accession>